<dbReference type="PROSITE" id="PS50977">
    <property type="entry name" value="HTH_TETR_2"/>
    <property type="match status" value="1"/>
</dbReference>
<dbReference type="SUPFAM" id="SSF46689">
    <property type="entry name" value="Homeodomain-like"/>
    <property type="match status" value="1"/>
</dbReference>
<dbReference type="PANTHER" id="PTHR30055">
    <property type="entry name" value="HTH-TYPE TRANSCRIPTIONAL REGULATOR RUTR"/>
    <property type="match status" value="1"/>
</dbReference>
<keyword evidence="7" id="KW-1185">Reference proteome</keyword>
<evidence type="ECO:0000256" key="1">
    <source>
        <dbReference type="ARBA" id="ARBA00023015"/>
    </source>
</evidence>
<dbReference type="InterPro" id="IPR025996">
    <property type="entry name" value="MT1864/Rv1816-like_C"/>
</dbReference>
<organism evidence="6 7">
    <name type="scientific">Agromyces hippuratus</name>
    <dbReference type="NCBI Taxonomy" id="286438"/>
    <lineage>
        <taxon>Bacteria</taxon>
        <taxon>Bacillati</taxon>
        <taxon>Actinomycetota</taxon>
        <taxon>Actinomycetes</taxon>
        <taxon>Micrococcales</taxon>
        <taxon>Microbacteriaceae</taxon>
        <taxon>Agromyces</taxon>
    </lineage>
</organism>
<protein>
    <submittedName>
        <fullName evidence="6">AcrR family transcriptional regulator</fullName>
    </submittedName>
</protein>
<comment type="caution">
    <text evidence="6">The sequence shown here is derived from an EMBL/GenBank/DDBJ whole genome shotgun (WGS) entry which is preliminary data.</text>
</comment>
<dbReference type="GO" id="GO:0000976">
    <property type="term" value="F:transcription cis-regulatory region binding"/>
    <property type="evidence" value="ECO:0007669"/>
    <property type="project" value="TreeGrafter"/>
</dbReference>
<evidence type="ECO:0000313" key="6">
    <source>
        <dbReference type="EMBL" id="NYG21630.1"/>
    </source>
</evidence>
<dbReference type="Pfam" id="PF00440">
    <property type="entry name" value="TetR_N"/>
    <property type="match status" value="1"/>
</dbReference>
<evidence type="ECO:0000256" key="4">
    <source>
        <dbReference type="PROSITE-ProRule" id="PRU00335"/>
    </source>
</evidence>
<dbReference type="InterPro" id="IPR009057">
    <property type="entry name" value="Homeodomain-like_sf"/>
</dbReference>
<dbReference type="RefSeq" id="WP_179551548.1">
    <property type="nucleotide sequence ID" value="NZ_JACCFI010000001.1"/>
</dbReference>
<dbReference type="InterPro" id="IPR050109">
    <property type="entry name" value="HTH-type_TetR-like_transc_reg"/>
</dbReference>
<dbReference type="PANTHER" id="PTHR30055:SF234">
    <property type="entry name" value="HTH-TYPE TRANSCRIPTIONAL REGULATOR BETI"/>
    <property type="match status" value="1"/>
</dbReference>
<dbReference type="EMBL" id="JACCFI010000001">
    <property type="protein sequence ID" value="NYG21630.1"/>
    <property type="molecule type" value="Genomic_DNA"/>
</dbReference>
<dbReference type="InterPro" id="IPR036271">
    <property type="entry name" value="Tet_transcr_reg_TetR-rel_C_sf"/>
</dbReference>
<evidence type="ECO:0000256" key="2">
    <source>
        <dbReference type="ARBA" id="ARBA00023125"/>
    </source>
</evidence>
<feature type="domain" description="HTH tetR-type" evidence="5">
    <location>
        <begin position="12"/>
        <end position="72"/>
    </location>
</feature>
<name>A0A852WZI8_9MICO</name>
<keyword evidence="1" id="KW-0805">Transcription regulation</keyword>
<dbReference type="InterPro" id="IPR001647">
    <property type="entry name" value="HTH_TetR"/>
</dbReference>
<accession>A0A852WZI8</accession>
<dbReference type="Pfam" id="PF13305">
    <property type="entry name" value="TetR_C_33"/>
    <property type="match status" value="1"/>
</dbReference>
<dbReference type="Gene3D" id="1.10.357.10">
    <property type="entry name" value="Tetracycline Repressor, domain 2"/>
    <property type="match status" value="1"/>
</dbReference>
<keyword evidence="2 4" id="KW-0238">DNA-binding</keyword>
<dbReference type="GO" id="GO:0003700">
    <property type="term" value="F:DNA-binding transcription factor activity"/>
    <property type="evidence" value="ECO:0007669"/>
    <property type="project" value="TreeGrafter"/>
</dbReference>
<evidence type="ECO:0000259" key="5">
    <source>
        <dbReference type="PROSITE" id="PS50977"/>
    </source>
</evidence>
<gene>
    <name evidence="6" type="ORF">BJY17_002377</name>
</gene>
<dbReference type="SUPFAM" id="SSF48498">
    <property type="entry name" value="Tetracyclin repressor-like, C-terminal domain"/>
    <property type="match status" value="1"/>
</dbReference>
<feature type="DNA-binding region" description="H-T-H motif" evidence="4">
    <location>
        <begin position="35"/>
        <end position="54"/>
    </location>
</feature>
<dbReference type="AlphaFoldDB" id="A0A852WZI8"/>
<dbReference type="Proteomes" id="UP000549066">
    <property type="component" value="Unassembled WGS sequence"/>
</dbReference>
<keyword evidence="3" id="KW-0804">Transcription</keyword>
<sequence length="187" mass="20359">MATSERMARRREQRRSAILTAAREFAEAEGWQAVTSRRLADAIDYTQPVIYSHFESMDAVIDAVAVEGFGEIAAALAQARTSASRPEQALEALSRAYLGYATAHPAMYDAMFVRGTGLAFAEASTLPQLVAGFSEIRAVVQPFTDQPDTLAEVLWASLHGLTMLQRTRRVPGDGEDRLAVLLALITS</sequence>
<evidence type="ECO:0000313" key="7">
    <source>
        <dbReference type="Proteomes" id="UP000549066"/>
    </source>
</evidence>
<evidence type="ECO:0000256" key="3">
    <source>
        <dbReference type="ARBA" id="ARBA00023163"/>
    </source>
</evidence>
<reference evidence="6 7" key="1">
    <citation type="submission" date="2020-07" db="EMBL/GenBank/DDBJ databases">
        <title>Sequencing the genomes of 1000 actinobacteria strains.</title>
        <authorList>
            <person name="Klenk H.-P."/>
        </authorList>
    </citation>
    <scope>NUCLEOTIDE SEQUENCE [LARGE SCALE GENOMIC DNA]</scope>
    <source>
        <strain evidence="6 7">DSM 8598</strain>
    </source>
</reference>
<proteinExistence type="predicted"/>